<name>A0A3M0MJQ3_9RHOB</name>
<comment type="similarity">
    <text evidence="1">Belongs to the Gfa family.</text>
</comment>
<evidence type="ECO:0000256" key="1">
    <source>
        <dbReference type="ARBA" id="ARBA00005495"/>
    </source>
</evidence>
<dbReference type="RefSeq" id="WP_122111069.1">
    <property type="nucleotide sequence ID" value="NZ_QOKZ01000001.1"/>
</dbReference>
<keyword evidence="4" id="KW-0456">Lyase</keyword>
<dbReference type="OrthoDB" id="9807246at2"/>
<keyword evidence="3" id="KW-0862">Zinc</keyword>
<keyword evidence="2" id="KW-0479">Metal-binding</keyword>
<dbReference type="EMBL" id="QOKZ01000001">
    <property type="protein sequence ID" value="RMC37986.1"/>
    <property type="molecule type" value="Genomic_DNA"/>
</dbReference>
<dbReference type="PANTHER" id="PTHR33337:SF40">
    <property type="entry name" value="CENP-V_GFA DOMAIN-CONTAINING PROTEIN-RELATED"/>
    <property type="match status" value="1"/>
</dbReference>
<proteinExistence type="inferred from homology"/>
<dbReference type="AlphaFoldDB" id="A0A3M0MJQ3"/>
<keyword evidence="7" id="KW-1185">Reference proteome</keyword>
<sequence length="139" mass="14888">MDQKTYTGGCACGAIRYQATGTPVAELHCQCRHCQMRSGTGHSSYAVFAGADAVTVTGDPQIWRIAGDSGNEKLHAFCGTCGTPTHVTFAANPDITAIHPGSLDEPSRFKPTLMTYGIRGLDWDRYDPELTILEKGPPA</sequence>
<organism evidence="6 7">
    <name type="scientific">Paracoccus alkanivorans</name>
    <dbReference type="NCBI Taxonomy" id="2116655"/>
    <lineage>
        <taxon>Bacteria</taxon>
        <taxon>Pseudomonadati</taxon>
        <taxon>Pseudomonadota</taxon>
        <taxon>Alphaproteobacteria</taxon>
        <taxon>Rhodobacterales</taxon>
        <taxon>Paracoccaceae</taxon>
        <taxon>Paracoccus</taxon>
    </lineage>
</organism>
<dbReference type="SUPFAM" id="SSF51316">
    <property type="entry name" value="Mss4-like"/>
    <property type="match status" value="1"/>
</dbReference>
<evidence type="ECO:0000256" key="3">
    <source>
        <dbReference type="ARBA" id="ARBA00022833"/>
    </source>
</evidence>
<evidence type="ECO:0000259" key="5">
    <source>
        <dbReference type="PROSITE" id="PS51891"/>
    </source>
</evidence>
<protein>
    <submittedName>
        <fullName evidence="6">Aldehyde-activating protein</fullName>
    </submittedName>
</protein>
<dbReference type="Proteomes" id="UP000273516">
    <property type="component" value="Unassembled WGS sequence"/>
</dbReference>
<gene>
    <name evidence="6" type="ORF">C9E81_04535</name>
</gene>
<evidence type="ECO:0000313" key="6">
    <source>
        <dbReference type="EMBL" id="RMC37986.1"/>
    </source>
</evidence>
<dbReference type="InterPro" id="IPR006913">
    <property type="entry name" value="CENP-V/GFA"/>
</dbReference>
<dbReference type="PROSITE" id="PS51891">
    <property type="entry name" value="CENP_V_GFA"/>
    <property type="match status" value="1"/>
</dbReference>
<feature type="domain" description="CENP-V/GFA" evidence="5">
    <location>
        <begin position="6"/>
        <end position="127"/>
    </location>
</feature>
<dbReference type="Pfam" id="PF04828">
    <property type="entry name" value="GFA"/>
    <property type="match status" value="1"/>
</dbReference>
<evidence type="ECO:0000256" key="4">
    <source>
        <dbReference type="ARBA" id="ARBA00023239"/>
    </source>
</evidence>
<dbReference type="GO" id="GO:0016846">
    <property type="term" value="F:carbon-sulfur lyase activity"/>
    <property type="evidence" value="ECO:0007669"/>
    <property type="project" value="InterPro"/>
</dbReference>
<dbReference type="GO" id="GO:0046872">
    <property type="term" value="F:metal ion binding"/>
    <property type="evidence" value="ECO:0007669"/>
    <property type="project" value="UniProtKB-KW"/>
</dbReference>
<comment type="caution">
    <text evidence="6">The sequence shown here is derived from an EMBL/GenBank/DDBJ whole genome shotgun (WGS) entry which is preliminary data.</text>
</comment>
<reference evidence="6 7" key="1">
    <citation type="submission" date="2018-07" db="EMBL/GenBank/DDBJ databases">
        <authorList>
            <person name="Zhang Y."/>
            <person name="Wang L."/>
            <person name="Ma S."/>
        </authorList>
    </citation>
    <scope>NUCLEOTIDE SEQUENCE [LARGE SCALE GENOMIC DNA]</scope>
    <source>
        <strain evidence="6 7">4-2</strain>
    </source>
</reference>
<evidence type="ECO:0000313" key="7">
    <source>
        <dbReference type="Proteomes" id="UP000273516"/>
    </source>
</evidence>
<dbReference type="Gene3D" id="3.90.1590.10">
    <property type="entry name" value="glutathione-dependent formaldehyde- activating enzyme (gfa)"/>
    <property type="match status" value="1"/>
</dbReference>
<dbReference type="InterPro" id="IPR011057">
    <property type="entry name" value="Mss4-like_sf"/>
</dbReference>
<accession>A0A3M0MJQ3</accession>
<dbReference type="PANTHER" id="PTHR33337">
    <property type="entry name" value="GFA DOMAIN-CONTAINING PROTEIN"/>
    <property type="match status" value="1"/>
</dbReference>
<evidence type="ECO:0000256" key="2">
    <source>
        <dbReference type="ARBA" id="ARBA00022723"/>
    </source>
</evidence>